<sequence>MYQYYTAMPIEFYAACEGYLEKEKDFAKVIRFASFRVAESMAGSKAIGSIDNFWPIDEPKKVEPISKERVEAIFARHKIKRTNG</sequence>
<accession>A0A6J7WKA8</accession>
<name>A0A6J7WKA8_9CAUD</name>
<gene>
    <name evidence="1" type="ORF">UFOVP217_27</name>
</gene>
<proteinExistence type="predicted"/>
<reference evidence="1" key="1">
    <citation type="submission" date="2020-05" db="EMBL/GenBank/DDBJ databases">
        <authorList>
            <person name="Chiriac C."/>
            <person name="Salcher M."/>
            <person name="Ghai R."/>
            <person name="Kavagutti S V."/>
        </authorList>
    </citation>
    <scope>NUCLEOTIDE SEQUENCE</scope>
</reference>
<evidence type="ECO:0000313" key="1">
    <source>
        <dbReference type="EMBL" id="CAB5218499.1"/>
    </source>
</evidence>
<organism evidence="1">
    <name type="scientific">uncultured Caudovirales phage</name>
    <dbReference type="NCBI Taxonomy" id="2100421"/>
    <lineage>
        <taxon>Viruses</taxon>
        <taxon>Duplodnaviria</taxon>
        <taxon>Heunggongvirae</taxon>
        <taxon>Uroviricota</taxon>
        <taxon>Caudoviricetes</taxon>
        <taxon>Peduoviridae</taxon>
        <taxon>Maltschvirus</taxon>
        <taxon>Maltschvirus maltsch</taxon>
    </lineage>
</organism>
<protein>
    <submittedName>
        <fullName evidence="1">Uncharacterized protein</fullName>
    </submittedName>
</protein>
<dbReference type="EMBL" id="LR798259">
    <property type="protein sequence ID" value="CAB5218499.1"/>
    <property type="molecule type" value="Genomic_DNA"/>
</dbReference>